<gene>
    <name evidence="10 11" type="primary">LOC106459951</name>
</gene>
<dbReference type="Gene3D" id="1.20.80.10">
    <property type="match status" value="1"/>
</dbReference>
<dbReference type="RefSeq" id="XP_022242239.1">
    <property type="nucleotide sequence ID" value="XM_022386531.1"/>
</dbReference>
<dbReference type="CDD" id="cd13193">
    <property type="entry name" value="FERM_C_FARP1-like"/>
    <property type="match status" value="1"/>
</dbReference>
<dbReference type="InterPro" id="IPR014847">
    <property type="entry name" value="FA"/>
</dbReference>
<dbReference type="InterPro" id="IPR018980">
    <property type="entry name" value="FERM_PH-like_C"/>
</dbReference>
<dbReference type="InterPro" id="IPR019749">
    <property type="entry name" value="Band_41_domain"/>
</dbReference>
<evidence type="ECO:0000313" key="11">
    <source>
        <dbReference type="RefSeq" id="XP_022242239.1"/>
    </source>
</evidence>
<dbReference type="InterPro" id="IPR019748">
    <property type="entry name" value="FERM_central"/>
</dbReference>
<proteinExistence type="predicted"/>
<evidence type="ECO:0000256" key="5">
    <source>
        <dbReference type="ARBA" id="ARBA00022949"/>
    </source>
</evidence>
<evidence type="ECO:0000313" key="10">
    <source>
        <dbReference type="RefSeq" id="XP_013775076.2"/>
    </source>
</evidence>
<accession>A0ABM1B587</accession>
<dbReference type="GeneID" id="106459951"/>
<dbReference type="InterPro" id="IPR011993">
    <property type="entry name" value="PH-like_dom_sf"/>
</dbReference>
<dbReference type="SMART" id="SM01195">
    <property type="entry name" value="FA"/>
    <property type="match status" value="1"/>
</dbReference>
<dbReference type="Gene3D" id="2.30.29.30">
    <property type="entry name" value="Pleckstrin-homology domain (PH domain)/Phosphotyrosine-binding domain (PTB)"/>
    <property type="match status" value="1"/>
</dbReference>
<organism evidence="9 10">
    <name type="scientific">Limulus polyphemus</name>
    <name type="common">Atlantic horseshoe crab</name>
    <dbReference type="NCBI Taxonomy" id="6850"/>
    <lineage>
        <taxon>Eukaryota</taxon>
        <taxon>Metazoa</taxon>
        <taxon>Ecdysozoa</taxon>
        <taxon>Arthropoda</taxon>
        <taxon>Chelicerata</taxon>
        <taxon>Merostomata</taxon>
        <taxon>Xiphosura</taxon>
        <taxon>Limulidae</taxon>
        <taxon>Limulus</taxon>
    </lineage>
</organism>
<dbReference type="SMART" id="SM01196">
    <property type="entry name" value="FERM_C"/>
    <property type="match status" value="1"/>
</dbReference>
<evidence type="ECO:0000256" key="1">
    <source>
        <dbReference type="ARBA" id="ARBA00004536"/>
    </source>
</evidence>
<dbReference type="CDD" id="cd17098">
    <property type="entry name" value="FERM_F1_FARP1_like"/>
    <property type="match status" value="1"/>
</dbReference>
<dbReference type="SUPFAM" id="SSF47031">
    <property type="entry name" value="Second domain of FERM"/>
    <property type="match status" value="1"/>
</dbReference>
<evidence type="ECO:0000259" key="8">
    <source>
        <dbReference type="PROSITE" id="PS50057"/>
    </source>
</evidence>
<evidence type="ECO:0000256" key="7">
    <source>
        <dbReference type="SAM" id="MobiDB-lite"/>
    </source>
</evidence>
<evidence type="ECO:0000256" key="6">
    <source>
        <dbReference type="ARBA" id="ARBA00043944"/>
    </source>
</evidence>
<dbReference type="Proteomes" id="UP000694941">
    <property type="component" value="Unplaced"/>
</dbReference>
<protein>
    <recommendedName>
        <fullName evidence="2">Moesin/ezrin/radixin homolog 1</fullName>
    </recommendedName>
</protein>
<feature type="region of interest" description="Disordered" evidence="7">
    <location>
        <begin position="977"/>
        <end position="1000"/>
    </location>
</feature>
<feature type="domain" description="FERM" evidence="8">
    <location>
        <begin position="36"/>
        <end position="320"/>
    </location>
</feature>
<dbReference type="Gene3D" id="3.10.20.90">
    <property type="entry name" value="Phosphatidylinositol 3-kinase Catalytic Subunit, Chain A, domain 1"/>
    <property type="match status" value="1"/>
</dbReference>
<reference evidence="10 11" key="1">
    <citation type="submission" date="2025-05" db="UniProtKB">
        <authorList>
            <consortium name="RefSeq"/>
        </authorList>
    </citation>
    <scope>IDENTIFICATION</scope>
    <source>
        <tissue evidence="10 11">Muscle</tissue>
    </source>
</reference>
<name>A0ABM1B587_LIMPO</name>
<dbReference type="PANTHER" id="PTHR45858:SF5">
    <property type="entry name" value="MOESIN_EZRIN_RADIXIN HOMOLOG 1"/>
    <property type="match status" value="1"/>
</dbReference>
<dbReference type="Pfam" id="PF09380">
    <property type="entry name" value="FERM_C"/>
    <property type="match status" value="1"/>
</dbReference>
<dbReference type="PROSITE" id="PS50057">
    <property type="entry name" value="FERM_3"/>
    <property type="match status" value="1"/>
</dbReference>
<dbReference type="InterPro" id="IPR000798">
    <property type="entry name" value="Ez/rad/moesin-like"/>
</dbReference>
<dbReference type="Pfam" id="PF09379">
    <property type="entry name" value="FERM_N"/>
    <property type="match status" value="1"/>
</dbReference>
<dbReference type="InterPro" id="IPR014352">
    <property type="entry name" value="FERM/acyl-CoA-bd_prot_sf"/>
</dbReference>
<keyword evidence="3" id="KW-0344">Guanine-nucleotide releasing factor</keyword>
<evidence type="ECO:0000256" key="2">
    <source>
        <dbReference type="ARBA" id="ARBA00022025"/>
    </source>
</evidence>
<dbReference type="InterPro" id="IPR019747">
    <property type="entry name" value="FERM_CS"/>
</dbReference>
<dbReference type="InterPro" id="IPR000299">
    <property type="entry name" value="FERM_domain"/>
</dbReference>
<keyword evidence="5" id="KW-0965">Cell junction</keyword>
<dbReference type="InterPro" id="IPR035963">
    <property type="entry name" value="FERM_2"/>
</dbReference>
<dbReference type="RefSeq" id="XP_013775076.2">
    <property type="nucleotide sequence ID" value="XM_013919622.2"/>
</dbReference>
<dbReference type="PROSITE" id="PS00660">
    <property type="entry name" value="FERM_1"/>
    <property type="match status" value="1"/>
</dbReference>
<dbReference type="SUPFAM" id="SSF50729">
    <property type="entry name" value="PH domain-like"/>
    <property type="match status" value="1"/>
</dbReference>
<keyword evidence="4" id="KW-0677">Repeat</keyword>
<dbReference type="InterPro" id="IPR041788">
    <property type="entry name" value="FARP1/FARP2/FRMD7_FERM_C"/>
</dbReference>
<evidence type="ECO:0000256" key="3">
    <source>
        <dbReference type="ARBA" id="ARBA00022658"/>
    </source>
</evidence>
<dbReference type="SUPFAM" id="SSF54236">
    <property type="entry name" value="Ubiquitin-like"/>
    <property type="match status" value="1"/>
</dbReference>
<comment type="subcellular location">
    <subcellularLocation>
        <location evidence="1">Cell junction</location>
        <location evidence="1">Adherens junction</location>
    </subcellularLocation>
    <subcellularLocation>
        <location evidence="6">Cell projection</location>
        <location evidence="6">Rhabdomere</location>
    </subcellularLocation>
</comment>
<dbReference type="InterPro" id="IPR018979">
    <property type="entry name" value="FERM_N"/>
</dbReference>
<dbReference type="Pfam" id="PF08736">
    <property type="entry name" value="FA"/>
    <property type="match status" value="1"/>
</dbReference>
<sequence>MTSAYIRTSASHEKMNSLNYVYDKDSPARWKTGKMLSVRVQFLDDSLADFQVQFKALGKVLFEQVCKVLNLLEVDYFGLEYPDAYGVMYWLDLEKPICQQNSLSLVNPIMYFCVKFYTPDPAQLEEEYTRYLFSLQIKRDLTQGTLVCNDNTAALIASYIVQAECGDFDPEDYPDHTYLSSFRFVLHQDFAFEKKIMENHKKHVGQTPSEADLNLLETSRKCELYGIKMTPAKDQEGVPINVAVAHMGILVFQNITRINTFSWAKIRKLSFKRKKFLIKLHPERYGHYKDTVEFYFERRNLCKNFWKKCLENHGFFRCTEVHKIPRHKTRIFSNGSSFRYSGRTQKQMSEYVRKNFVKRHPFQRSTSLRLKRSCYRDIGSIGTSVSAHPLLPVSDRMMNDFSSGNVAPSKQTRISQLTSFYVNNQGFESVVANGAVHGEVDVSTNQTSLLSSAFSHDLEKRSQSYNHLASSPRPFQWEVSTSRSLHLSQNSSVNRLCNCKENSTNMCLFEDKPKNSKNMLELEIGKHNQICWNCGIRNNQQQFQRKGRVGKGSDLESSCCSVYLKDQKLSPLLSDMVETRHCLQTDMEKHVTHSAKRNVFFKGQQSVQSNLADTSKYSITCLSSGVPKVPVNKDSLKSEERRTSRELVQNDDSNKHFTEETVDLFASPGREAVSHGVLETPLPSHDLSQVLPVKRVDYLETSKFSSRSIAKKRVLPLLPPEVLNEMTIKSGVKSFGSQLKQQEYSDTFVGQLVQDNDLKLSENKSDFPVESKPEDVQKGYEFVENITSHTSYEAGKKESITMPESFETNFKSFTTNSFELPEFYVEEKKLDLGTPHSIGDQVQDDFFINEHPPRNTAYEVILSDSSSSSSGEGHPGSLSSEELHRLSDAQLPGSLVLSDEDYCLEDLEEQYVESFSWECHYYTNDILKQGSTQNYVNKQFFDNYSSDEGSSSLNGDTICDENSLHDSMEALEKISNKTETFSDDDNSAPVTDDNLFTSNS</sequence>
<dbReference type="InterPro" id="IPR051835">
    <property type="entry name" value="RAC1-GEF"/>
</dbReference>
<dbReference type="SMART" id="SM00295">
    <property type="entry name" value="B41"/>
    <property type="match status" value="1"/>
</dbReference>
<dbReference type="CDD" id="cd14473">
    <property type="entry name" value="FERM_B-lobe"/>
    <property type="match status" value="1"/>
</dbReference>
<keyword evidence="9" id="KW-1185">Reference proteome</keyword>
<dbReference type="PRINTS" id="PR00661">
    <property type="entry name" value="ERMFAMILY"/>
</dbReference>
<dbReference type="InterPro" id="IPR029071">
    <property type="entry name" value="Ubiquitin-like_domsf"/>
</dbReference>
<dbReference type="PANTHER" id="PTHR45858">
    <property type="entry name" value="FERM DOMAIN CONTAINING PROTEIN"/>
    <property type="match status" value="1"/>
</dbReference>
<dbReference type="PRINTS" id="PR00935">
    <property type="entry name" value="BAND41"/>
</dbReference>
<dbReference type="Pfam" id="PF00373">
    <property type="entry name" value="FERM_M"/>
    <property type="match status" value="1"/>
</dbReference>
<evidence type="ECO:0000256" key="4">
    <source>
        <dbReference type="ARBA" id="ARBA00022737"/>
    </source>
</evidence>
<evidence type="ECO:0000313" key="9">
    <source>
        <dbReference type="Proteomes" id="UP000694941"/>
    </source>
</evidence>